<organismHost>
    <name type="scientific">Acanthamoeba polyphaga</name>
    <name type="common">Amoeba</name>
    <dbReference type="NCBI Taxonomy" id="5757"/>
</organismHost>
<dbReference type="InterPro" id="IPR008615">
    <property type="entry name" value="FNIP"/>
</dbReference>
<protein>
    <submittedName>
        <fullName evidence="2">F-box and FNIP repeat-containing</fullName>
    </submittedName>
</protein>
<accession>A0A2L2DKK8</accession>
<dbReference type="SUPFAM" id="SSF52058">
    <property type="entry name" value="L domain-like"/>
    <property type="match status" value="1"/>
</dbReference>
<reference evidence="2" key="1">
    <citation type="journal article" date="2017" name="Front. Microbiol.">
        <title>Genome Characterization of the First Mimiviruses of Lineage C Isolated in Brazil.</title>
        <authorList>
            <person name="Assis F.L."/>
            <person name="Franco-Luiz A.P.M."/>
            <person name="Dos Santos R.N."/>
            <person name="Campos F.S."/>
            <person name="Dornas F.P."/>
            <person name="Borato P.V.M."/>
            <person name="Franco A.C."/>
            <person name="Abrahao J.S."/>
            <person name="Colson P."/>
            <person name="Scola B."/>
        </authorList>
    </citation>
    <scope>NUCLEOTIDE SEQUENCE [LARGE SCALE GENOMIC DNA]</scope>
</reference>
<dbReference type="InterPro" id="IPR051251">
    <property type="entry name" value="STK_FNIP-Repeat"/>
</dbReference>
<sequence length="663" mass="77815">MYFITDREKLILCSLNKNLYQIRNQIYFYESYQYDKIKDIMGKFKNVDHNITHDIIFENNIYPTIFSTKQNTLSYIYIPNIVTNLRLRINIKRNSQNIFENTPQKLVTGNFPKNLKNLVIDINERIIKNDSYKHKSKIIFYDTHQSNHVLYDHRYIYQFINDLSHLLPYNIKSLKIHTNLINENFQIQKHQKLLCFNHLNVETLHLTGDFNEPINNIIPNTVKILELGDNFNQNIYNCIPNSVTHLTFGSGFNQDIKNCIPNGVTHLTFGFDFNQNINDCIPNSIKSIKFGYHFNQDVTNCFPNTIQKITFDKSFNQNISNCFKTNEDTKLIYLKFGDDFNKIFDGKNMSKLESLFLGYYFNQEIINIPRCIKTLILPHHFNQKINIFPDTITYLVLGYNFQADLPDCLPKHLEHLKIFSNCKIKKPLPNSIKYLELLGQFNQPIDNILPQGIKKLQFGNEYNHPINNCIPHGVTHLYFGIKYHNQNNEISKFNHSIKNSIPNTIIHLQLSDEFNQPINECLPNSIKNLFFGKNFNQPIIGCIPDSVENLFFGTNFNQPLNNCLPKNLKQIGLNSGYGFNASKTNKSINKFKNNKLLNKPKTNHILFTLDMLPKSVILFKYGYQKFYLKKNGIEKFNEYISQKSNLINLESWEKNCILYFEDQ</sequence>
<dbReference type="PANTHER" id="PTHR32134:SF92">
    <property type="entry name" value="FNIP REPEAT-CONTAINING PROTEIN"/>
    <property type="match status" value="1"/>
</dbReference>
<evidence type="ECO:0000313" key="2">
    <source>
        <dbReference type="EMBL" id="AVG46708.1"/>
    </source>
</evidence>
<dbReference type="Pfam" id="PF05725">
    <property type="entry name" value="FNIP"/>
    <property type="match status" value="6"/>
</dbReference>
<evidence type="ECO:0000256" key="1">
    <source>
        <dbReference type="ARBA" id="ARBA00022737"/>
    </source>
</evidence>
<organism evidence="2">
    <name type="scientific">Acanthamoeba polyphaga mimivirus</name>
    <name type="common">APMV</name>
    <dbReference type="NCBI Taxonomy" id="212035"/>
    <lineage>
        <taxon>Viruses</taxon>
        <taxon>Varidnaviria</taxon>
        <taxon>Bamfordvirae</taxon>
        <taxon>Nucleocytoviricota</taxon>
        <taxon>Megaviricetes</taxon>
        <taxon>Imitervirales</taxon>
        <taxon>Mimiviridae</taxon>
        <taxon>Megamimivirinae</taxon>
        <taxon>Mimivirus</taxon>
        <taxon>Mimivirus bradfordmassiliense</taxon>
    </lineage>
</organism>
<dbReference type="EMBL" id="MG602507">
    <property type="protein sequence ID" value="AVG46708.1"/>
    <property type="molecule type" value="Genomic_DNA"/>
</dbReference>
<name>A0A2L2DKK8_MIMIV</name>
<proteinExistence type="predicted"/>
<dbReference type="PANTHER" id="PTHR32134">
    <property type="entry name" value="FNIP REPEAT-CONTAINING PROTEIN"/>
    <property type="match status" value="1"/>
</dbReference>
<dbReference type="Proteomes" id="UP000280369">
    <property type="component" value="Segment"/>
</dbReference>
<keyword evidence="1" id="KW-0677">Repeat</keyword>